<organism evidence="2 3">
    <name type="scientific">Rosistilla oblonga</name>
    <dbReference type="NCBI Taxonomy" id="2527990"/>
    <lineage>
        <taxon>Bacteria</taxon>
        <taxon>Pseudomonadati</taxon>
        <taxon>Planctomycetota</taxon>
        <taxon>Planctomycetia</taxon>
        <taxon>Pirellulales</taxon>
        <taxon>Pirellulaceae</taxon>
        <taxon>Rosistilla</taxon>
    </lineage>
</organism>
<dbReference type="EMBL" id="CP036318">
    <property type="protein sequence ID" value="QDV57126.1"/>
    <property type="molecule type" value="Genomic_DNA"/>
</dbReference>
<dbReference type="RefSeq" id="WP_145123369.1">
    <property type="nucleotide sequence ID" value="NZ_CP036292.1"/>
</dbReference>
<dbReference type="OrthoDB" id="291603at2"/>
<dbReference type="AlphaFoldDB" id="A0A518IVL0"/>
<reference evidence="2 3" key="1">
    <citation type="submission" date="2019-02" db="EMBL/GenBank/DDBJ databases">
        <title>Deep-cultivation of Planctomycetes and their phenomic and genomic characterization uncovers novel biology.</title>
        <authorList>
            <person name="Wiegand S."/>
            <person name="Jogler M."/>
            <person name="Boedeker C."/>
            <person name="Pinto D."/>
            <person name="Vollmers J."/>
            <person name="Rivas-Marin E."/>
            <person name="Kohn T."/>
            <person name="Peeters S.H."/>
            <person name="Heuer A."/>
            <person name="Rast P."/>
            <person name="Oberbeckmann S."/>
            <person name="Bunk B."/>
            <person name="Jeske O."/>
            <person name="Meyerdierks A."/>
            <person name="Storesund J.E."/>
            <person name="Kallscheuer N."/>
            <person name="Luecker S."/>
            <person name="Lage O.M."/>
            <person name="Pohl T."/>
            <person name="Merkel B.J."/>
            <person name="Hornburger P."/>
            <person name="Mueller R.-W."/>
            <person name="Bruemmer F."/>
            <person name="Labrenz M."/>
            <person name="Spormann A.M."/>
            <person name="Op den Camp H."/>
            <person name="Overmann J."/>
            <person name="Amann R."/>
            <person name="Jetten M.S.M."/>
            <person name="Mascher T."/>
            <person name="Medema M.H."/>
            <person name="Devos D.P."/>
            <person name="Kaster A.-K."/>
            <person name="Ovreas L."/>
            <person name="Rohde M."/>
            <person name="Galperin M.Y."/>
            <person name="Jogler C."/>
        </authorList>
    </citation>
    <scope>NUCLEOTIDE SEQUENCE [LARGE SCALE GENOMIC DNA]</scope>
    <source>
        <strain evidence="2 3">Mal33</strain>
    </source>
</reference>
<evidence type="ECO:0000313" key="3">
    <source>
        <dbReference type="Proteomes" id="UP000316770"/>
    </source>
</evidence>
<sequence length="60" mass="6362" precursor="true">MNATKDLMRAFLLISAFAMSCLLVGCDNEETLLDVDTPDGGGVEIERSLDTGALDIDVGE</sequence>
<feature type="chain" id="PRO_5021912876" evidence="1">
    <location>
        <begin position="21"/>
        <end position="60"/>
    </location>
</feature>
<protein>
    <submittedName>
        <fullName evidence="2">Uncharacterized protein</fullName>
    </submittedName>
</protein>
<feature type="signal peptide" evidence="1">
    <location>
        <begin position="1"/>
        <end position="20"/>
    </location>
</feature>
<gene>
    <name evidence="2" type="ORF">Mal33_31270</name>
</gene>
<proteinExistence type="predicted"/>
<dbReference type="PROSITE" id="PS51257">
    <property type="entry name" value="PROKAR_LIPOPROTEIN"/>
    <property type="match status" value="1"/>
</dbReference>
<evidence type="ECO:0000313" key="2">
    <source>
        <dbReference type="EMBL" id="QDV57126.1"/>
    </source>
</evidence>
<dbReference type="Proteomes" id="UP000316770">
    <property type="component" value="Chromosome"/>
</dbReference>
<keyword evidence="3" id="KW-1185">Reference proteome</keyword>
<keyword evidence="1" id="KW-0732">Signal</keyword>
<name>A0A518IVL0_9BACT</name>
<evidence type="ECO:0000256" key="1">
    <source>
        <dbReference type="SAM" id="SignalP"/>
    </source>
</evidence>
<accession>A0A518IVL0</accession>